<dbReference type="FunFam" id="2.60.40.1120:FF:000003">
    <property type="entry name" value="Outer membrane protein Omp121"/>
    <property type="match status" value="1"/>
</dbReference>
<evidence type="ECO:0000256" key="5">
    <source>
        <dbReference type="ARBA" id="ARBA00023077"/>
    </source>
</evidence>
<dbReference type="SUPFAM" id="SSF49464">
    <property type="entry name" value="Carboxypeptidase regulatory domain-like"/>
    <property type="match status" value="1"/>
</dbReference>
<evidence type="ECO:0000256" key="8">
    <source>
        <dbReference type="PROSITE-ProRule" id="PRU01360"/>
    </source>
</evidence>
<keyword evidence="3 8" id="KW-1134">Transmembrane beta strand</keyword>
<evidence type="ECO:0000256" key="9">
    <source>
        <dbReference type="RuleBase" id="RU003357"/>
    </source>
</evidence>
<dbReference type="AlphaFoldDB" id="A0A1M5EHU8"/>
<dbReference type="InterPro" id="IPR012910">
    <property type="entry name" value="Plug_dom"/>
</dbReference>
<accession>A0A1M5EHU8</accession>
<sequence length="1028" mass="112207">MNKLILILAVFGTIITAEAQKTISGRVLEKDTNTPLIGVSVLVKGTKKGTTTDFDGNYSLANIGDNDILEFSYIGYSTKEIAVTNQTTINVYMDINAEQIDEVVVTALNIQRDKESLGYSISQVSSEEVNVARENNIVNSLSGKVSGLQITQSNTGVDGSSRVLLRGITTINGNNRPLVVVDGIPISNSSGGASGSGGIDRGDALSDINPDDVESISVLKGAGAAAAYGSLGMNGVILVTTKSGIKKDGVGISFNSSFSFIDIALTPDLQNEYGAGAFGDFAPINANGRPVLDYPFSWSWGPKMEGQTYTNWLGRQDTYSPNPIKDPYQEFYQTGFALSNTLAFEGAGDKGSFRLAITDEDGQGIVSNNTLSKQTFNLRGSTKLTDGFSVDGKMTYITSKIKNRPQLAEGSGNTSLQLSLMPRDIRLDDVRNNTVNANGEEIKWNLDNTFNNPYWALENAGNVDKKDHFQGFISANWDIDNKFNITAKSSIDYIISDFTSYGATGAQAIENGLGSYRHDDNKSSIWNSDILGTYSTSISDFNIGLSLGANYRNEYSSDKNIWGNDAKVPNFYRIDNYKNSFSSENITKKAIYSYYALGQFSYKGYLYFDATVRNDNSSALPQANNSYWYHSENMSLLFTKLLGINSSILSTGKLRGSFAKVGNDTNPYRTQAVYNIDQTVTLPYTVASISGSLPSFDLRPETSESWEIGADLGFLKNRITLDFTYYRTNTTDQIMAVPISGTTAYSSKVINAGEIENKGIEAQLNLIPFDSENFSWDLGFNFTKGNSKVITLNEGLESISLGSLWTASVEARPGQEFGTIYGNDFLRDNFGRKIIGDDGLAKRGDRIALGNINPDWYGGFTSKIRFKNFTLSSLISAQVGGEYYSYGRGYRLFFGTDARSLVGRESGIIEEGINEHTGFVNDSPTSAMLKQFTDIFSNEIATDLILDATNVKLREVALTFDLPRKMLKNTFIQSAALSAVGRNLLFLYNAAGDIDPEATYSSGPTSTAFEHSSLPSTRSYGMNLKINF</sequence>
<dbReference type="InterPro" id="IPR008969">
    <property type="entry name" value="CarboxyPept-like_regulatory"/>
</dbReference>
<dbReference type="Pfam" id="PF07715">
    <property type="entry name" value="Plug"/>
    <property type="match status" value="1"/>
</dbReference>
<evidence type="ECO:0000256" key="7">
    <source>
        <dbReference type="ARBA" id="ARBA00023237"/>
    </source>
</evidence>
<dbReference type="Pfam" id="PF00593">
    <property type="entry name" value="TonB_dep_Rec_b-barrel"/>
    <property type="match status" value="1"/>
</dbReference>
<evidence type="ECO:0000256" key="2">
    <source>
        <dbReference type="ARBA" id="ARBA00022448"/>
    </source>
</evidence>
<evidence type="ECO:0000313" key="12">
    <source>
        <dbReference type="EMBL" id="SHF78819.1"/>
    </source>
</evidence>
<dbReference type="GO" id="GO:0009279">
    <property type="term" value="C:cell outer membrane"/>
    <property type="evidence" value="ECO:0007669"/>
    <property type="project" value="UniProtKB-SubCell"/>
</dbReference>
<dbReference type="RefSeq" id="WP_072863983.1">
    <property type="nucleotide sequence ID" value="NZ_FQUX01000007.1"/>
</dbReference>
<comment type="similarity">
    <text evidence="8 9">Belongs to the TonB-dependent receptor family.</text>
</comment>
<evidence type="ECO:0000256" key="1">
    <source>
        <dbReference type="ARBA" id="ARBA00004571"/>
    </source>
</evidence>
<dbReference type="Gene3D" id="2.60.40.1120">
    <property type="entry name" value="Carboxypeptidase-like, regulatory domain"/>
    <property type="match status" value="1"/>
</dbReference>
<keyword evidence="2 8" id="KW-0813">Transport</keyword>
<dbReference type="InterPro" id="IPR036942">
    <property type="entry name" value="Beta-barrel_TonB_sf"/>
</dbReference>
<dbReference type="Gene3D" id="2.40.170.20">
    <property type="entry name" value="TonB-dependent receptor, beta-barrel domain"/>
    <property type="match status" value="1"/>
</dbReference>
<comment type="subcellular location">
    <subcellularLocation>
        <location evidence="1 8">Cell outer membrane</location>
        <topology evidence="1 8">Multi-pass membrane protein</topology>
    </subcellularLocation>
</comment>
<dbReference type="OrthoDB" id="9768177at2"/>
<keyword evidence="4 8" id="KW-0812">Transmembrane</keyword>
<dbReference type="InterPro" id="IPR000531">
    <property type="entry name" value="Beta-barrel_TonB"/>
</dbReference>
<evidence type="ECO:0000313" key="13">
    <source>
        <dbReference type="Proteomes" id="UP000184406"/>
    </source>
</evidence>
<dbReference type="InterPro" id="IPR023997">
    <property type="entry name" value="TonB-dep_OMP_SusC/RagA_CS"/>
</dbReference>
<gene>
    <name evidence="12" type="ORF">SAMN03080594_107141</name>
</gene>
<dbReference type="Gene3D" id="2.170.130.10">
    <property type="entry name" value="TonB-dependent receptor, plug domain"/>
    <property type="match status" value="1"/>
</dbReference>
<evidence type="ECO:0000256" key="3">
    <source>
        <dbReference type="ARBA" id="ARBA00022452"/>
    </source>
</evidence>
<organism evidence="12 13">
    <name type="scientific">Arenibacter palladensis</name>
    <dbReference type="NCBI Taxonomy" id="237373"/>
    <lineage>
        <taxon>Bacteria</taxon>
        <taxon>Pseudomonadati</taxon>
        <taxon>Bacteroidota</taxon>
        <taxon>Flavobacteriia</taxon>
        <taxon>Flavobacteriales</taxon>
        <taxon>Flavobacteriaceae</taxon>
        <taxon>Arenibacter</taxon>
    </lineage>
</organism>
<evidence type="ECO:0000256" key="4">
    <source>
        <dbReference type="ARBA" id="ARBA00022692"/>
    </source>
</evidence>
<dbReference type="SUPFAM" id="SSF56935">
    <property type="entry name" value="Porins"/>
    <property type="match status" value="1"/>
</dbReference>
<dbReference type="NCBIfam" id="TIGR04057">
    <property type="entry name" value="SusC_RagA_signa"/>
    <property type="match status" value="1"/>
</dbReference>
<keyword evidence="6 8" id="KW-0472">Membrane</keyword>
<dbReference type="NCBIfam" id="TIGR04056">
    <property type="entry name" value="OMP_RagA_SusC"/>
    <property type="match status" value="1"/>
</dbReference>
<dbReference type="PROSITE" id="PS52016">
    <property type="entry name" value="TONB_DEPENDENT_REC_3"/>
    <property type="match status" value="1"/>
</dbReference>
<keyword evidence="13" id="KW-1185">Reference proteome</keyword>
<name>A0A1M5EHU8_9FLAO</name>
<evidence type="ECO:0000259" key="11">
    <source>
        <dbReference type="Pfam" id="PF07715"/>
    </source>
</evidence>
<dbReference type="InterPro" id="IPR039426">
    <property type="entry name" value="TonB-dep_rcpt-like"/>
</dbReference>
<proteinExistence type="inferred from homology"/>
<evidence type="ECO:0000256" key="6">
    <source>
        <dbReference type="ARBA" id="ARBA00023136"/>
    </source>
</evidence>
<feature type="domain" description="TonB-dependent receptor plug" evidence="11">
    <location>
        <begin position="114"/>
        <end position="236"/>
    </location>
</feature>
<dbReference type="EMBL" id="FQUX01000007">
    <property type="protein sequence ID" value="SHF78819.1"/>
    <property type="molecule type" value="Genomic_DNA"/>
</dbReference>
<keyword evidence="5 9" id="KW-0798">TonB box</keyword>
<dbReference type="InterPro" id="IPR023996">
    <property type="entry name" value="TonB-dep_OMP_SusC/RagA"/>
</dbReference>
<reference evidence="13" key="1">
    <citation type="submission" date="2016-11" db="EMBL/GenBank/DDBJ databases">
        <authorList>
            <person name="Varghese N."/>
            <person name="Submissions S."/>
        </authorList>
    </citation>
    <scope>NUCLEOTIDE SEQUENCE [LARGE SCALE GENOMIC DNA]</scope>
    <source>
        <strain evidence="13">DSM 17539</strain>
    </source>
</reference>
<evidence type="ECO:0000259" key="10">
    <source>
        <dbReference type="Pfam" id="PF00593"/>
    </source>
</evidence>
<keyword evidence="7 8" id="KW-0998">Cell outer membrane</keyword>
<dbReference type="Pfam" id="PF13715">
    <property type="entry name" value="CarbopepD_reg_2"/>
    <property type="match status" value="1"/>
</dbReference>
<dbReference type="InterPro" id="IPR037066">
    <property type="entry name" value="Plug_dom_sf"/>
</dbReference>
<protein>
    <submittedName>
        <fullName evidence="12">TonB-linked outer membrane protein, SusC/RagA family</fullName>
    </submittedName>
</protein>
<dbReference type="Proteomes" id="UP000184406">
    <property type="component" value="Unassembled WGS sequence"/>
</dbReference>
<feature type="domain" description="TonB-dependent receptor-like beta-barrel" evidence="10">
    <location>
        <begin position="434"/>
        <end position="788"/>
    </location>
</feature>